<sequence>MSRPPVAARPCPEHPGPQTRRLQPTSPDKTSRSDHRQPHNPYEAQSSLLTIAGASIPTPTI</sequence>
<reference evidence="3" key="1">
    <citation type="journal article" date="2019" name="Nat. Commun.">
        <title>The genome of broomcorn millet.</title>
        <authorList>
            <person name="Zou C."/>
            <person name="Miki D."/>
            <person name="Li D."/>
            <person name="Tang Q."/>
            <person name="Xiao L."/>
            <person name="Rajput S."/>
            <person name="Deng P."/>
            <person name="Jia W."/>
            <person name="Huang R."/>
            <person name="Zhang M."/>
            <person name="Sun Y."/>
            <person name="Hu J."/>
            <person name="Fu X."/>
            <person name="Schnable P.S."/>
            <person name="Li F."/>
            <person name="Zhang H."/>
            <person name="Feng B."/>
            <person name="Zhu X."/>
            <person name="Liu R."/>
            <person name="Schnable J.C."/>
            <person name="Zhu J.-K."/>
            <person name="Zhang H."/>
        </authorList>
    </citation>
    <scope>NUCLEOTIDE SEQUENCE [LARGE SCALE GENOMIC DNA]</scope>
</reference>
<organism evidence="2 3">
    <name type="scientific">Panicum miliaceum</name>
    <name type="common">Proso millet</name>
    <name type="synonym">Broomcorn millet</name>
    <dbReference type="NCBI Taxonomy" id="4540"/>
    <lineage>
        <taxon>Eukaryota</taxon>
        <taxon>Viridiplantae</taxon>
        <taxon>Streptophyta</taxon>
        <taxon>Embryophyta</taxon>
        <taxon>Tracheophyta</taxon>
        <taxon>Spermatophyta</taxon>
        <taxon>Magnoliopsida</taxon>
        <taxon>Liliopsida</taxon>
        <taxon>Poales</taxon>
        <taxon>Poaceae</taxon>
        <taxon>PACMAD clade</taxon>
        <taxon>Panicoideae</taxon>
        <taxon>Panicodae</taxon>
        <taxon>Paniceae</taxon>
        <taxon>Panicinae</taxon>
        <taxon>Panicum</taxon>
        <taxon>Panicum sect. Panicum</taxon>
    </lineage>
</organism>
<gene>
    <name evidence="2" type="ORF">C2845_PM02G16280</name>
</gene>
<dbReference type="EMBL" id="PQIB02000005">
    <property type="protein sequence ID" value="RLN15950.1"/>
    <property type="molecule type" value="Genomic_DNA"/>
</dbReference>
<accession>A0A3L6S4R1</accession>
<proteinExistence type="predicted"/>
<keyword evidence="3" id="KW-1185">Reference proteome</keyword>
<evidence type="ECO:0000313" key="3">
    <source>
        <dbReference type="Proteomes" id="UP000275267"/>
    </source>
</evidence>
<protein>
    <submittedName>
        <fullName evidence="2">Uncharacterized protein</fullName>
    </submittedName>
</protein>
<dbReference type="AlphaFoldDB" id="A0A3L6S4R1"/>
<dbReference type="Proteomes" id="UP000275267">
    <property type="component" value="Unassembled WGS sequence"/>
</dbReference>
<evidence type="ECO:0000256" key="1">
    <source>
        <dbReference type="SAM" id="MobiDB-lite"/>
    </source>
</evidence>
<name>A0A3L6S4R1_PANMI</name>
<evidence type="ECO:0000313" key="2">
    <source>
        <dbReference type="EMBL" id="RLN15950.1"/>
    </source>
</evidence>
<feature type="region of interest" description="Disordered" evidence="1">
    <location>
        <begin position="1"/>
        <end position="61"/>
    </location>
</feature>
<comment type="caution">
    <text evidence="2">The sequence shown here is derived from an EMBL/GenBank/DDBJ whole genome shotgun (WGS) entry which is preliminary data.</text>
</comment>